<reference evidence="2" key="1">
    <citation type="journal article" date="2014" name="Int. J. Syst. Evol. Microbiol.">
        <title>Complete genome sequence of Corynebacterium casei LMG S-19264T (=DSM 44701T), isolated from a smear-ripened cheese.</title>
        <authorList>
            <consortium name="US DOE Joint Genome Institute (JGI-PGF)"/>
            <person name="Walter F."/>
            <person name="Albersmeier A."/>
            <person name="Kalinowski J."/>
            <person name="Ruckert C."/>
        </authorList>
    </citation>
    <scope>NUCLEOTIDE SEQUENCE</scope>
    <source>
        <strain evidence="2">CCM 7905</strain>
    </source>
</reference>
<dbReference type="InterPro" id="IPR029058">
    <property type="entry name" value="AB_hydrolase_fold"/>
</dbReference>
<name>A0A917FNG3_9NOCA</name>
<evidence type="ECO:0000259" key="1">
    <source>
        <dbReference type="Pfam" id="PF06259"/>
    </source>
</evidence>
<reference evidence="2" key="2">
    <citation type="submission" date="2020-09" db="EMBL/GenBank/DDBJ databases">
        <authorList>
            <person name="Sun Q."/>
            <person name="Sedlacek I."/>
        </authorList>
    </citation>
    <scope>NUCLEOTIDE SEQUENCE</scope>
    <source>
        <strain evidence="2">CCM 7905</strain>
    </source>
</reference>
<accession>A0A917FNG3</accession>
<organism evidence="2 3">
    <name type="scientific">Rhodococcoides trifolii</name>
    <dbReference type="NCBI Taxonomy" id="908250"/>
    <lineage>
        <taxon>Bacteria</taxon>
        <taxon>Bacillati</taxon>
        <taxon>Actinomycetota</taxon>
        <taxon>Actinomycetes</taxon>
        <taxon>Mycobacteriales</taxon>
        <taxon>Nocardiaceae</taxon>
        <taxon>Rhodococcoides</taxon>
    </lineage>
</organism>
<sequence length="429" mass="44287">MTENMLDSRRWAPHTIRAAAAAVDDGRLHLTTLTDRLDDVGRLDGWSGTAADAARAVVRGAVGELRESLRDADIVRRALTDAADDIESILPLGLVGNLSAALARLQVVEGTLVDTLSAVDPDPLPTAVARDEANRRLLVAERARLLAEADRLRNTLHDNVFGGLISNADAGLEQTERRLHALDSIEAVLDKGNRQLLLLDNSGEKETIAAIAVGDVDSAANVAVFVPGLGSTVQDSIGRYDAEVAGIVGPGDAGVTWLGYEAPQLGWSLLDPDTSVLSGRSADVAGDALATFLDGLPADSHTTAVGHSYGSVVVADALTSDTAVDDVVLMGSPGVDVRSAADLNAGNVYVIESPTDAVADTGWFGRDPNLLPGARVLASTGADGHGQYLDAGTVSAANVAAVVSGAPTTPARVRVDAGDVLRVLLGLAF</sequence>
<dbReference type="RefSeq" id="WP_188542806.1">
    <property type="nucleotide sequence ID" value="NZ_BMCU01000001.1"/>
</dbReference>
<comment type="caution">
    <text evidence="2">The sequence shown here is derived from an EMBL/GenBank/DDBJ whole genome shotgun (WGS) entry which is preliminary data.</text>
</comment>
<dbReference type="SUPFAM" id="SSF53474">
    <property type="entry name" value="alpha/beta-Hydrolases"/>
    <property type="match status" value="1"/>
</dbReference>
<evidence type="ECO:0000313" key="3">
    <source>
        <dbReference type="Proteomes" id="UP000654257"/>
    </source>
</evidence>
<protein>
    <recommendedName>
        <fullName evidence="1">DUF1023 domain-containing protein</fullName>
    </recommendedName>
</protein>
<dbReference type="Gene3D" id="3.40.50.1820">
    <property type="entry name" value="alpha/beta hydrolase"/>
    <property type="match status" value="1"/>
</dbReference>
<dbReference type="Proteomes" id="UP000654257">
    <property type="component" value="Unassembled WGS sequence"/>
</dbReference>
<dbReference type="InterPro" id="IPR010427">
    <property type="entry name" value="DUF1023"/>
</dbReference>
<dbReference type="AlphaFoldDB" id="A0A917FNG3"/>
<dbReference type="Pfam" id="PF06259">
    <property type="entry name" value="Abhydrolase_8"/>
    <property type="match status" value="1"/>
</dbReference>
<feature type="domain" description="DUF1023" evidence="1">
    <location>
        <begin position="205"/>
        <end position="361"/>
    </location>
</feature>
<keyword evidence="3" id="KW-1185">Reference proteome</keyword>
<evidence type="ECO:0000313" key="2">
    <source>
        <dbReference type="EMBL" id="GGF91206.1"/>
    </source>
</evidence>
<dbReference type="EMBL" id="BMCU01000001">
    <property type="protein sequence ID" value="GGF91206.1"/>
    <property type="molecule type" value="Genomic_DNA"/>
</dbReference>
<proteinExistence type="predicted"/>
<gene>
    <name evidence="2" type="ORF">GCM10007304_01440</name>
</gene>